<dbReference type="Proteomes" id="UP000604825">
    <property type="component" value="Unassembled WGS sequence"/>
</dbReference>
<keyword evidence="2" id="KW-1185">Reference proteome</keyword>
<dbReference type="PANTHER" id="PTHR43327">
    <property type="entry name" value="STOMATIN-LIKE PROTEIN 2, MITOCHONDRIAL"/>
    <property type="match status" value="1"/>
</dbReference>
<dbReference type="EMBL" id="CAJGYO010000003">
    <property type="protein sequence ID" value="CAD6219607.1"/>
    <property type="molecule type" value="Genomic_DNA"/>
</dbReference>
<dbReference type="InterPro" id="IPR036013">
    <property type="entry name" value="Band_7/SPFH_dom_sf"/>
</dbReference>
<reference evidence="1" key="1">
    <citation type="submission" date="2020-10" db="EMBL/GenBank/DDBJ databases">
        <authorList>
            <person name="Han B."/>
            <person name="Lu T."/>
            <person name="Zhao Q."/>
            <person name="Huang X."/>
            <person name="Zhao Y."/>
        </authorList>
    </citation>
    <scope>NUCLEOTIDE SEQUENCE</scope>
</reference>
<protein>
    <submittedName>
        <fullName evidence="1">Uncharacterized protein</fullName>
    </submittedName>
</protein>
<sequence>MNTTREQIQSHVFDVIRATVPKLDLDGAFEQKNDITKAVEEELGKAMSMYGYEIVQNADC</sequence>
<dbReference type="OrthoDB" id="1724516at2759"/>
<evidence type="ECO:0000313" key="1">
    <source>
        <dbReference type="EMBL" id="CAD6219607.1"/>
    </source>
</evidence>
<accession>A0A811N8M5</accession>
<dbReference type="SUPFAM" id="SSF117892">
    <property type="entry name" value="Band 7/SPFH domain"/>
    <property type="match status" value="1"/>
</dbReference>
<comment type="caution">
    <text evidence="1">The sequence shown here is derived from an EMBL/GenBank/DDBJ whole genome shotgun (WGS) entry which is preliminary data.</text>
</comment>
<dbReference type="AlphaFoldDB" id="A0A811N8M5"/>
<dbReference type="GO" id="GO:0005739">
    <property type="term" value="C:mitochondrion"/>
    <property type="evidence" value="ECO:0007669"/>
    <property type="project" value="TreeGrafter"/>
</dbReference>
<evidence type="ECO:0000313" key="2">
    <source>
        <dbReference type="Proteomes" id="UP000604825"/>
    </source>
</evidence>
<name>A0A811N8M5_9POAL</name>
<dbReference type="Gene3D" id="3.30.479.30">
    <property type="entry name" value="Band 7 domain"/>
    <property type="match status" value="1"/>
</dbReference>
<dbReference type="InterPro" id="IPR050710">
    <property type="entry name" value="Band7/mec-2_domain"/>
</dbReference>
<gene>
    <name evidence="1" type="ORF">NCGR_LOCUS13244</name>
</gene>
<organism evidence="1 2">
    <name type="scientific">Miscanthus lutarioriparius</name>
    <dbReference type="NCBI Taxonomy" id="422564"/>
    <lineage>
        <taxon>Eukaryota</taxon>
        <taxon>Viridiplantae</taxon>
        <taxon>Streptophyta</taxon>
        <taxon>Embryophyta</taxon>
        <taxon>Tracheophyta</taxon>
        <taxon>Spermatophyta</taxon>
        <taxon>Magnoliopsida</taxon>
        <taxon>Liliopsida</taxon>
        <taxon>Poales</taxon>
        <taxon>Poaceae</taxon>
        <taxon>PACMAD clade</taxon>
        <taxon>Panicoideae</taxon>
        <taxon>Andropogonodae</taxon>
        <taxon>Andropogoneae</taxon>
        <taxon>Saccharinae</taxon>
        <taxon>Miscanthus</taxon>
    </lineage>
</organism>
<dbReference type="PANTHER" id="PTHR43327:SF58">
    <property type="entry name" value="HYPERSENSITIVE-INDUCED RESPONSE PROTEIN-LIKE PROTEIN 2"/>
    <property type="match status" value="1"/>
</dbReference>
<proteinExistence type="predicted"/>